<comment type="caution">
    <text evidence="2">The sequence shown here is derived from an EMBL/GenBank/DDBJ whole genome shotgun (WGS) entry which is preliminary data.</text>
</comment>
<dbReference type="PROSITE" id="PS51186">
    <property type="entry name" value="GNAT"/>
    <property type="match status" value="1"/>
</dbReference>
<keyword evidence="3" id="KW-1185">Reference proteome</keyword>
<dbReference type="AlphaFoldDB" id="A0A6B2JW46"/>
<dbReference type="SUPFAM" id="SSF55729">
    <property type="entry name" value="Acyl-CoA N-acyltransferases (Nat)"/>
    <property type="match status" value="1"/>
</dbReference>
<evidence type="ECO:0000313" key="3">
    <source>
        <dbReference type="Proteomes" id="UP000474757"/>
    </source>
</evidence>
<reference evidence="2 3" key="1">
    <citation type="submission" date="2020-02" db="EMBL/GenBank/DDBJ databases">
        <title>Pseudoroseicyclus tamarix, sp. nov., isolated from offshore sediment of a Tamarix chinensis forest.</title>
        <authorList>
            <person name="Gai Y."/>
        </authorList>
    </citation>
    <scope>NUCLEOTIDE SEQUENCE [LARGE SCALE GENOMIC DNA]</scope>
    <source>
        <strain evidence="2 3">CLL3-39</strain>
    </source>
</reference>
<organism evidence="2 3">
    <name type="scientific">Pseudoroseicyclus tamaricis</name>
    <dbReference type="NCBI Taxonomy" id="2705421"/>
    <lineage>
        <taxon>Bacteria</taxon>
        <taxon>Pseudomonadati</taxon>
        <taxon>Pseudomonadota</taxon>
        <taxon>Alphaproteobacteria</taxon>
        <taxon>Rhodobacterales</taxon>
        <taxon>Paracoccaceae</taxon>
        <taxon>Pseudoroseicyclus</taxon>
    </lineage>
</organism>
<dbReference type="Gene3D" id="3.40.630.30">
    <property type="match status" value="1"/>
</dbReference>
<dbReference type="Pfam" id="PF00583">
    <property type="entry name" value="Acetyltransf_1"/>
    <property type="match status" value="1"/>
</dbReference>
<sequence length="154" mass="17033">MSLTRRPVVRADLRALMALKVAPAQRQLVAETAVTLAQQAYEPPGTHVWGLWDGDTAVGLLAMVDPRTYPELEPEDDREAAFVWRLMIAEEHQGKGYGRAALGEVFSVARDWGLPRVALTFTDIPGNAEPFYLAHGFTRTGRVVDGEVEMMRGI</sequence>
<keyword evidence="2" id="KW-0808">Transferase</keyword>
<dbReference type="CDD" id="cd04301">
    <property type="entry name" value="NAT_SF"/>
    <property type="match status" value="1"/>
</dbReference>
<dbReference type="Proteomes" id="UP000474757">
    <property type="component" value="Unassembled WGS sequence"/>
</dbReference>
<dbReference type="InterPro" id="IPR016181">
    <property type="entry name" value="Acyl_CoA_acyltransferase"/>
</dbReference>
<feature type="domain" description="N-acetyltransferase" evidence="1">
    <location>
        <begin position="3"/>
        <end position="154"/>
    </location>
</feature>
<dbReference type="InterPro" id="IPR000182">
    <property type="entry name" value="GNAT_dom"/>
</dbReference>
<evidence type="ECO:0000259" key="1">
    <source>
        <dbReference type="PROSITE" id="PS51186"/>
    </source>
</evidence>
<evidence type="ECO:0000313" key="2">
    <source>
        <dbReference type="EMBL" id="NDV02717.1"/>
    </source>
</evidence>
<dbReference type="EMBL" id="JAAGAB010000004">
    <property type="protein sequence ID" value="NDV02717.1"/>
    <property type="molecule type" value="Genomic_DNA"/>
</dbReference>
<name>A0A6B2JW46_9RHOB</name>
<proteinExistence type="predicted"/>
<dbReference type="RefSeq" id="WP_163895924.1">
    <property type="nucleotide sequence ID" value="NZ_JAAFYS010000004.1"/>
</dbReference>
<accession>A0A6B2JW46</accession>
<protein>
    <submittedName>
        <fullName evidence="2">GNAT family N-acetyltransferase</fullName>
    </submittedName>
</protein>
<gene>
    <name evidence="2" type="ORF">GZA08_17255</name>
</gene>
<dbReference type="GO" id="GO:0016747">
    <property type="term" value="F:acyltransferase activity, transferring groups other than amino-acyl groups"/>
    <property type="evidence" value="ECO:0007669"/>
    <property type="project" value="InterPro"/>
</dbReference>